<dbReference type="Gene3D" id="3.40.50.620">
    <property type="entry name" value="HUPs"/>
    <property type="match status" value="1"/>
</dbReference>
<keyword evidence="9 13" id="KW-0067">ATP-binding</keyword>
<evidence type="ECO:0000256" key="10">
    <source>
        <dbReference type="ARBA" id="ARBA00022917"/>
    </source>
</evidence>
<comment type="caution">
    <text evidence="17">The sequence shown here is derived from an EMBL/GenBank/DDBJ whole genome shotgun (WGS) entry which is preliminary data.</text>
</comment>
<sequence>MKLYNSLTRQIEEFKPRDKNRVTLYTCGPTVYGPSHIGNIRSYLSYDFLKRALEFSGFKIAHVLNLTDVHDSMIEEAKKEGISVKVLGDRFIEHFHLDLSRLNIEPADIYPRVTEHIKEIMAMIISLVEKGYAYEREGSVYFDVSKFKDYGKLSGRKLAEGKTGTRVKTDKYAREEVADFALWKAASEGEEEAGAVWDSPWGKGRPGWHIECSVMAKAHLGETLDIHGGGLDLKFPHHENEIAQSESANGKKFVNLWFHGGTLVVEGKKMAKSLGNVINFDDLVQKGFNPMAFRYLALTTHYRSELNFTWAGLEAAQNALNRLYREVAGWEVKGEIGCADYEERFKKLMEDDLKLPEAVALMWELVKAEELPTYCRLVTLLRMDKVFGLKIGAVEKVAVPPEVSDLVEERERQRQAGNWVEADEIRDQIEQLGWRVGDTEKGPKVTKLGSPASFED</sequence>
<feature type="binding site" evidence="13">
    <location>
        <position position="272"/>
    </location>
    <ligand>
        <name>ATP</name>
        <dbReference type="ChEBI" id="CHEBI:30616"/>
    </ligand>
</feature>
<feature type="binding site" evidence="13">
    <location>
        <position position="241"/>
    </location>
    <ligand>
        <name>Zn(2+)</name>
        <dbReference type="ChEBI" id="CHEBI:29105"/>
    </ligand>
</feature>
<evidence type="ECO:0000256" key="7">
    <source>
        <dbReference type="ARBA" id="ARBA00022741"/>
    </source>
</evidence>
<evidence type="ECO:0000256" key="6">
    <source>
        <dbReference type="ARBA" id="ARBA00022723"/>
    </source>
</evidence>
<dbReference type="PRINTS" id="PR00983">
    <property type="entry name" value="TRNASYNTHCYS"/>
</dbReference>
<dbReference type="CDD" id="cd00672">
    <property type="entry name" value="CysRS_core"/>
    <property type="match status" value="1"/>
</dbReference>
<dbReference type="InterPro" id="IPR009080">
    <property type="entry name" value="tRNAsynth_Ia_anticodon-bd"/>
</dbReference>
<comment type="catalytic activity">
    <reaction evidence="12 13">
        <text>tRNA(Cys) + L-cysteine + ATP = L-cysteinyl-tRNA(Cys) + AMP + diphosphate</text>
        <dbReference type="Rhea" id="RHEA:17773"/>
        <dbReference type="Rhea" id="RHEA-COMP:9661"/>
        <dbReference type="Rhea" id="RHEA-COMP:9679"/>
        <dbReference type="ChEBI" id="CHEBI:30616"/>
        <dbReference type="ChEBI" id="CHEBI:33019"/>
        <dbReference type="ChEBI" id="CHEBI:35235"/>
        <dbReference type="ChEBI" id="CHEBI:78442"/>
        <dbReference type="ChEBI" id="CHEBI:78517"/>
        <dbReference type="ChEBI" id="CHEBI:456215"/>
        <dbReference type="EC" id="6.1.1.16"/>
    </reaction>
</comment>
<feature type="binding site" evidence="13">
    <location>
        <position position="237"/>
    </location>
    <ligand>
        <name>Zn(2+)</name>
        <dbReference type="ChEBI" id="CHEBI:29105"/>
    </ligand>
</feature>
<dbReference type="EC" id="6.1.1.16" evidence="13"/>
<evidence type="ECO:0000256" key="4">
    <source>
        <dbReference type="ARBA" id="ARBA00022490"/>
    </source>
</evidence>
<dbReference type="GO" id="GO:0008270">
    <property type="term" value="F:zinc ion binding"/>
    <property type="evidence" value="ECO:0007669"/>
    <property type="project" value="UniProtKB-UniRule"/>
</dbReference>
<feature type="short sequence motif" description="'HIGH' region" evidence="13">
    <location>
        <begin position="29"/>
        <end position="39"/>
    </location>
</feature>
<evidence type="ECO:0000256" key="11">
    <source>
        <dbReference type="ARBA" id="ARBA00023146"/>
    </source>
</evidence>
<dbReference type="FunFam" id="3.40.50.620:FF:000130">
    <property type="entry name" value="Cysteine--tRNA ligase"/>
    <property type="match status" value="1"/>
</dbReference>
<evidence type="ECO:0000256" key="14">
    <source>
        <dbReference type="SAM" id="MobiDB-lite"/>
    </source>
</evidence>
<keyword evidence="5 13" id="KW-0436">Ligase</keyword>
<dbReference type="AlphaFoldDB" id="A0A0G1VIJ8"/>
<dbReference type="STRING" id="1618342.UY40_C0001G0044"/>
<evidence type="ECO:0000256" key="8">
    <source>
        <dbReference type="ARBA" id="ARBA00022833"/>
    </source>
</evidence>
<keyword evidence="7 13" id="KW-0547">Nucleotide-binding</keyword>
<dbReference type="Gene3D" id="1.20.120.1910">
    <property type="entry name" value="Cysteine-tRNA ligase, C-terminal anti-codon recognition domain"/>
    <property type="match status" value="1"/>
</dbReference>
<dbReference type="InterPro" id="IPR014729">
    <property type="entry name" value="Rossmann-like_a/b/a_fold"/>
</dbReference>
<dbReference type="SUPFAM" id="SSF47323">
    <property type="entry name" value="Anticodon-binding domain of a subclass of class I aminoacyl-tRNA synthetases"/>
    <property type="match status" value="1"/>
</dbReference>
<dbReference type="Proteomes" id="UP000034119">
    <property type="component" value="Unassembled WGS sequence"/>
</dbReference>
<gene>
    <name evidence="13 17" type="primary">cysS</name>
    <name evidence="17" type="ORF">UY40_C0001G0044</name>
</gene>
<feature type="region of interest" description="Disordered" evidence="14">
    <location>
        <begin position="437"/>
        <end position="456"/>
    </location>
</feature>
<keyword evidence="11 13" id="KW-0030">Aminoacyl-tRNA synthetase</keyword>
<evidence type="ECO:0000313" key="17">
    <source>
        <dbReference type="EMBL" id="KKW06266.1"/>
    </source>
</evidence>
<keyword evidence="4 13" id="KW-0963">Cytoplasm</keyword>
<evidence type="ECO:0000256" key="2">
    <source>
        <dbReference type="ARBA" id="ARBA00005594"/>
    </source>
</evidence>
<evidence type="ECO:0000259" key="16">
    <source>
        <dbReference type="Pfam" id="PF23493"/>
    </source>
</evidence>
<dbReference type="InterPro" id="IPR056411">
    <property type="entry name" value="CysS_C"/>
</dbReference>
<dbReference type="HAMAP" id="MF_00041">
    <property type="entry name" value="Cys_tRNA_synth"/>
    <property type="match status" value="1"/>
</dbReference>
<feature type="binding site" evidence="13">
    <location>
        <position position="27"/>
    </location>
    <ligand>
        <name>Zn(2+)</name>
        <dbReference type="ChEBI" id="CHEBI:29105"/>
    </ligand>
</feature>
<feature type="binding site" evidence="13">
    <location>
        <position position="212"/>
    </location>
    <ligand>
        <name>Zn(2+)</name>
        <dbReference type="ChEBI" id="CHEBI:29105"/>
    </ligand>
</feature>
<dbReference type="GO" id="GO:0005524">
    <property type="term" value="F:ATP binding"/>
    <property type="evidence" value="ECO:0007669"/>
    <property type="project" value="UniProtKB-UniRule"/>
</dbReference>
<feature type="short sequence motif" description="'KMSKS' region" evidence="13">
    <location>
        <begin position="269"/>
        <end position="273"/>
    </location>
</feature>
<evidence type="ECO:0000256" key="5">
    <source>
        <dbReference type="ARBA" id="ARBA00022598"/>
    </source>
</evidence>
<evidence type="ECO:0000256" key="12">
    <source>
        <dbReference type="ARBA" id="ARBA00047398"/>
    </source>
</evidence>
<evidence type="ECO:0000256" key="9">
    <source>
        <dbReference type="ARBA" id="ARBA00022840"/>
    </source>
</evidence>
<dbReference type="Pfam" id="PF23493">
    <property type="entry name" value="CysS_C"/>
    <property type="match status" value="1"/>
</dbReference>
<dbReference type="PATRIC" id="fig|1618342.3.peg.44"/>
<dbReference type="Pfam" id="PF01406">
    <property type="entry name" value="tRNA-synt_1e"/>
    <property type="match status" value="1"/>
</dbReference>
<evidence type="ECO:0000256" key="1">
    <source>
        <dbReference type="ARBA" id="ARBA00004496"/>
    </source>
</evidence>
<organism evidence="17 18">
    <name type="scientific">candidate division CPR1 bacterium GW2011_GWC1_49_13</name>
    <dbReference type="NCBI Taxonomy" id="1618342"/>
    <lineage>
        <taxon>Bacteria</taxon>
        <taxon>candidate division CPR1</taxon>
    </lineage>
</organism>
<dbReference type="InterPro" id="IPR024909">
    <property type="entry name" value="Cys-tRNA/MSH_ligase"/>
</dbReference>
<dbReference type="GO" id="GO:0006423">
    <property type="term" value="P:cysteinyl-tRNA aminoacylation"/>
    <property type="evidence" value="ECO:0007669"/>
    <property type="project" value="UniProtKB-UniRule"/>
</dbReference>
<protein>
    <recommendedName>
        <fullName evidence="13">Cysteine--tRNA ligase</fullName>
        <ecNumber evidence="13">6.1.1.16</ecNumber>
    </recommendedName>
    <alternativeName>
        <fullName evidence="13">Cysteinyl-tRNA synthetase</fullName>
        <shortName evidence="13">CysRS</shortName>
    </alternativeName>
</protein>
<reference evidence="17 18" key="1">
    <citation type="journal article" date="2015" name="Nature">
        <title>rRNA introns, odd ribosomes, and small enigmatic genomes across a large radiation of phyla.</title>
        <authorList>
            <person name="Brown C.T."/>
            <person name="Hug L.A."/>
            <person name="Thomas B.C."/>
            <person name="Sharon I."/>
            <person name="Castelle C.J."/>
            <person name="Singh A."/>
            <person name="Wilkins M.J."/>
            <person name="Williams K.H."/>
            <person name="Banfield J.F."/>
        </authorList>
    </citation>
    <scope>NUCLEOTIDE SEQUENCE [LARGE SCALE GENOMIC DNA]</scope>
</reference>
<accession>A0A0G1VIJ8</accession>
<feature type="domain" description="Cysteinyl-tRNA ligase anticodon binding" evidence="16">
    <location>
        <begin position="399"/>
        <end position="441"/>
    </location>
</feature>
<dbReference type="GO" id="GO:0005829">
    <property type="term" value="C:cytosol"/>
    <property type="evidence" value="ECO:0007669"/>
    <property type="project" value="TreeGrafter"/>
</dbReference>
<evidence type="ECO:0000256" key="13">
    <source>
        <dbReference type="HAMAP-Rule" id="MF_00041"/>
    </source>
</evidence>
<name>A0A0G1VIJ8_9BACT</name>
<dbReference type="InterPro" id="IPR032678">
    <property type="entry name" value="tRNA-synt_1_cat_dom"/>
</dbReference>
<comment type="similarity">
    <text evidence="2 13">Belongs to the class-I aminoacyl-tRNA synthetase family.</text>
</comment>
<keyword evidence="6 13" id="KW-0479">Metal-binding</keyword>
<evidence type="ECO:0000259" key="15">
    <source>
        <dbReference type="Pfam" id="PF01406"/>
    </source>
</evidence>
<evidence type="ECO:0000256" key="3">
    <source>
        <dbReference type="ARBA" id="ARBA00011245"/>
    </source>
</evidence>
<evidence type="ECO:0000313" key="18">
    <source>
        <dbReference type="Proteomes" id="UP000034119"/>
    </source>
</evidence>
<dbReference type="PANTHER" id="PTHR10890:SF3">
    <property type="entry name" value="CYSTEINE--TRNA LIGASE, CYTOPLASMIC"/>
    <property type="match status" value="1"/>
</dbReference>
<dbReference type="PANTHER" id="PTHR10890">
    <property type="entry name" value="CYSTEINYL-TRNA SYNTHETASE"/>
    <property type="match status" value="1"/>
</dbReference>
<comment type="subcellular location">
    <subcellularLocation>
        <location evidence="1 13">Cytoplasm</location>
    </subcellularLocation>
</comment>
<dbReference type="InterPro" id="IPR015803">
    <property type="entry name" value="Cys-tRNA-ligase"/>
</dbReference>
<comment type="cofactor">
    <cofactor evidence="13">
        <name>Zn(2+)</name>
        <dbReference type="ChEBI" id="CHEBI:29105"/>
    </cofactor>
    <text evidence="13">Binds 1 zinc ion per subunit.</text>
</comment>
<dbReference type="SUPFAM" id="SSF52374">
    <property type="entry name" value="Nucleotidylyl transferase"/>
    <property type="match status" value="1"/>
</dbReference>
<dbReference type="EMBL" id="LCPW01000001">
    <property type="protein sequence ID" value="KKW06266.1"/>
    <property type="molecule type" value="Genomic_DNA"/>
</dbReference>
<keyword evidence="10 13" id="KW-0648">Protein biosynthesis</keyword>
<dbReference type="GO" id="GO:0004817">
    <property type="term" value="F:cysteine-tRNA ligase activity"/>
    <property type="evidence" value="ECO:0007669"/>
    <property type="project" value="UniProtKB-UniRule"/>
</dbReference>
<proteinExistence type="inferred from homology"/>
<comment type="subunit">
    <text evidence="3 13">Monomer.</text>
</comment>
<keyword evidence="8 13" id="KW-0862">Zinc</keyword>
<dbReference type="NCBIfam" id="TIGR00435">
    <property type="entry name" value="cysS"/>
    <property type="match status" value="1"/>
</dbReference>
<feature type="domain" description="tRNA synthetases class I catalytic" evidence="15">
    <location>
        <begin position="14"/>
        <end position="317"/>
    </location>
</feature>